<gene>
    <name evidence="2" type="ORF">E2C01_067962</name>
</gene>
<feature type="region of interest" description="Disordered" evidence="1">
    <location>
        <begin position="40"/>
        <end position="62"/>
    </location>
</feature>
<comment type="caution">
    <text evidence="2">The sequence shown here is derived from an EMBL/GenBank/DDBJ whole genome shotgun (WGS) entry which is preliminary data.</text>
</comment>
<evidence type="ECO:0000313" key="3">
    <source>
        <dbReference type="Proteomes" id="UP000324222"/>
    </source>
</evidence>
<protein>
    <submittedName>
        <fullName evidence="2">Uncharacterized protein</fullName>
    </submittedName>
</protein>
<reference evidence="2 3" key="1">
    <citation type="submission" date="2019-05" db="EMBL/GenBank/DDBJ databases">
        <title>Another draft genome of Portunus trituberculatus and its Hox gene families provides insights of decapod evolution.</title>
        <authorList>
            <person name="Jeong J.-H."/>
            <person name="Song I."/>
            <person name="Kim S."/>
            <person name="Choi T."/>
            <person name="Kim D."/>
            <person name="Ryu S."/>
            <person name="Kim W."/>
        </authorList>
    </citation>
    <scope>NUCLEOTIDE SEQUENCE [LARGE SCALE GENOMIC DNA]</scope>
    <source>
        <tissue evidence="2">Muscle</tissue>
    </source>
</reference>
<dbReference type="EMBL" id="VSRR010037183">
    <property type="protein sequence ID" value="MPC73627.1"/>
    <property type="molecule type" value="Genomic_DNA"/>
</dbReference>
<keyword evidence="3" id="KW-1185">Reference proteome</keyword>
<name>A0A5B7HWM4_PORTR</name>
<dbReference type="Proteomes" id="UP000324222">
    <property type="component" value="Unassembled WGS sequence"/>
</dbReference>
<evidence type="ECO:0000313" key="2">
    <source>
        <dbReference type="EMBL" id="MPC73627.1"/>
    </source>
</evidence>
<feature type="compositionally biased region" description="Basic residues" evidence="1">
    <location>
        <begin position="42"/>
        <end position="62"/>
    </location>
</feature>
<proteinExistence type="predicted"/>
<dbReference type="AlphaFoldDB" id="A0A5B7HWM4"/>
<sequence length="62" mass="7028">MATSPHFTPSQHHIHISLPPSPLYPLIDASLSHPTTSFIRPMHARPQPRRHLSVRQTSPHHS</sequence>
<accession>A0A5B7HWM4</accession>
<organism evidence="2 3">
    <name type="scientific">Portunus trituberculatus</name>
    <name type="common">Swimming crab</name>
    <name type="synonym">Neptunus trituberculatus</name>
    <dbReference type="NCBI Taxonomy" id="210409"/>
    <lineage>
        <taxon>Eukaryota</taxon>
        <taxon>Metazoa</taxon>
        <taxon>Ecdysozoa</taxon>
        <taxon>Arthropoda</taxon>
        <taxon>Crustacea</taxon>
        <taxon>Multicrustacea</taxon>
        <taxon>Malacostraca</taxon>
        <taxon>Eumalacostraca</taxon>
        <taxon>Eucarida</taxon>
        <taxon>Decapoda</taxon>
        <taxon>Pleocyemata</taxon>
        <taxon>Brachyura</taxon>
        <taxon>Eubrachyura</taxon>
        <taxon>Portunoidea</taxon>
        <taxon>Portunidae</taxon>
        <taxon>Portuninae</taxon>
        <taxon>Portunus</taxon>
    </lineage>
</organism>
<evidence type="ECO:0000256" key="1">
    <source>
        <dbReference type="SAM" id="MobiDB-lite"/>
    </source>
</evidence>